<reference evidence="2" key="1">
    <citation type="submission" date="2022-11" db="UniProtKB">
        <authorList>
            <consortium name="WormBaseParasite"/>
        </authorList>
    </citation>
    <scope>IDENTIFICATION</scope>
</reference>
<protein>
    <submittedName>
        <fullName evidence="2">Uncharacterized protein</fullName>
    </submittedName>
</protein>
<dbReference type="AlphaFoldDB" id="A0A914VQ28"/>
<name>A0A914VQ28_9BILA</name>
<accession>A0A914VQ28</accession>
<proteinExistence type="predicted"/>
<evidence type="ECO:0000313" key="2">
    <source>
        <dbReference type="WBParaSite" id="PSAMB.scaffold2305size24011.g17248.t1"/>
    </source>
</evidence>
<sequence>MARLVEMTSLYTKVGGEMFTALPWLKRKPFSEGRMPFKREYTKLKPSKEITQRLVAGLAHGVKALHNANQPSVSSADLLAKIASGLAATGEVDTMVALGVEVNIAAGVYLATDWCKSNDGIFVGRDENNRIVFVMAEIRSSHLLSKGSDGTVISQSVAEGLARNGGIAPGDHVVHIIAKRLSGLGNDEHNLIGQNVESTRGVWSGLEQAIVSHIDVHAENFARLHFSFEYADNRFPNRSSRFHYHLKVISHDGKSRISSKTIRNPLSEEAIEAFEKINATVGIGALRWPAIEWRHVGTAVIATTAAVAGAVAVGAVVAGPSAVAISPSEAVGFGFRTILTESLAAVPFLAQIGDGLTNPL</sequence>
<keyword evidence="1" id="KW-1185">Reference proteome</keyword>
<dbReference type="Proteomes" id="UP000887566">
    <property type="component" value="Unplaced"/>
</dbReference>
<dbReference type="WBParaSite" id="PSAMB.scaffold2305size24011.g17248.t1">
    <property type="protein sequence ID" value="PSAMB.scaffold2305size24011.g17248.t1"/>
    <property type="gene ID" value="PSAMB.scaffold2305size24011.g17248"/>
</dbReference>
<evidence type="ECO:0000313" key="1">
    <source>
        <dbReference type="Proteomes" id="UP000887566"/>
    </source>
</evidence>
<organism evidence="1 2">
    <name type="scientific">Plectus sambesii</name>
    <dbReference type="NCBI Taxonomy" id="2011161"/>
    <lineage>
        <taxon>Eukaryota</taxon>
        <taxon>Metazoa</taxon>
        <taxon>Ecdysozoa</taxon>
        <taxon>Nematoda</taxon>
        <taxon>Chromadorea</taxon>
        <taxon>Plectida</taxon>
        <taxon>Plectina</taxon>
        <taxon>Plectoidea</taxon>
        <taxon>Plectidae</taxon>
        <taxon>Plectus</taxon>
    </lineage>
</organism>